<proteinExistence type="predicted"/>
<reference evidence="2 3" key="2">
    <citation type="submission" date="2020-03" db="EMBL/GenBank/DDBJ databases">
        <authorList>
            <person name="Ichikawa N."/>
            <person name="Kimura A."/>
            <person name="Kitahashi Y."/>
            <person name="Uohara A."/>
        </authorList>
    </citation>
    <scope>NUCLEOTIDE SEQUENCE [LARGE SCALE GENOMIC DNA]</scope>
    <source>
        <strain evidence="2 3">NBRC 108639</strain>
    </source>
</reference>
<protein>
    <recommendedName>
        <fullName evidence="1">Aminoglycoside phosphotransferase domain-containing protein</fullName>
    </recommendedName>
</protein>
<evidence type="ECO:0000313" key="2">
    <source>
        <dbReference type="EMBL" id="GFJ82189.1"/>
    </source>
</evidence>
<dbReference type="RefSeq" id="WP_173062376.1">
    <property type="nucleotide sequence ID" value="NZ_BAABGO010000016.1"/>
</dbReference>
<dbReference type="AlphaFoldDB" id="A0A6V8KJ68"/>
<keyword evidence="3" id="KW-1185">Reference proteome</keyword>
<name>A0A6V8KJ68_9ACTN</name>
<dbReference type="EMBL" id="BLPF01000002">
    <property type="protein sequence ID" value="GFJ82189.1"/>
    <property type="molecule type" value="Genomic_DNA"/>
</dbReference>
<organism evidence="2 3">
    <name type="scientific">Phytohabitans houttuyneae</name>
    <dbReference type="NCBI Taxonomy" id="1076126"/>
    <lineage>
        <taxon>Bacteria</taxon>
        <taxon>Bacillati</taxon>
        <taxon>Actinomycetota</taxon>
        <taxon>Actinomycetes</taxon>
        <taxon>Micromonosporales</taxon>
        <taxon>Micromonosporaceae</taxon>
    </lineage>
</organism>
<reference evidence="2 3" key="1">
    <citation type="submission" date="2020-03" db="EMBL/GenBank/DDBJ databases">
        <title>Whole genome shotgun sequence of Phytohabitans houttuyneae NBRC 108639.</title>
        <authorList>
            <person name="Komaki H."/>
            <person name="Tamura T."/>
        </authorList>
    </citation>
    <scope>NUCLEOTIDE SEQUENCE [LARGE SCALE GENOMIC DNA]</scope>
    <source>
        <strain evidence="2 3">NBRC 108639</strain>
    </source>
</reference>
<accession>A0A6V8KJ68</accession>
<dbReference type="SUPFAM" id="SSF56112">
    <property type="entry name" value="Protein kinase-like (PK-like)"/>
    <property type="match status" value="1"/>
</dbReference>
<dbReference type="Pfam" id="PF01636">
    <property type="entry name" value="APH"/>
    <property type="match status" value="1"/>
</dbReference>
<dbReference type="InterPro" id="IPR011009">
    <property type="entry name" value="Kinase-like_dom_sf"/>
</dbReference>
<dbReference type="Gene3D" id="3.90.1200.10">
    <property type="match status" value="1"/>
</dbReference>
<comment type="caution">
    <text evidence="2">The sequence shown here is derived from an EMBL/GenBank/DDBJ whole genome shotgun (WGS) entry which is preliminary data.</text>
</comment>
<evidence type="ECO:0000313" key="3">
    <source>
        <dbReference type="Proteomes" id="UP000482800"/>
    </source>
</evidence>
<dbReference type="Proteomes" id="UP000482800">
    <property type="component" value="Unassembled WGS sequence"/>
</dbReference>
<feature type="domain" description="Aminoglycoside phosphotransferase" evidence="1">
    <location>
        <begin position="2"/>
        <end position="143"/>
    </location>
</feature>
<dbReference type="InterPro" id="IPR002575">
    <property type="entry name" value="Aminoglycoside_PTrfase"/>
</dbReference>
<evidence type="ECO:0000259" key="1">
    <source>
        <dbReference type="Pfam" id="PF01636"/>
    </source>
</evidence>
<sequence>MALLDWVPGEELSGADLGDHRLIGATLARVHAALCEVSVAVADRFHWVDPDGEHLGIRPWVRDAVAAGVAAYDELDPPSLSRGLLHTDPAPQAFRLDRARGVCGLIDWSTAMTGPLLYDLASAVMYVGGPGRAGSLVEAYLDDGIVPRVEVERGLLAMLRFRWAVQADYFARRIAAEDLTGIASAAENEVGLEDARGWLSRLSRTGSTL</sequence>
<gene>
    <name evidence="2" type="ORF">Phou_063690</name>
</gene>